<dbReference type="STRING" id="930992.A0A0D0AI14"/>
<name>A0A0D0AI14_9AGAM</name>
<keyword evidence="2" id="KW-1185">Reference proteome</keyword>
<sequence>MIGGHNSTCSYAQALDCLGAAKDIDGIFKCHPELDPGHRRLKLTRQEGVDHINREIWKGDIISGRCDLPLAWRKGHDDALSILITSQLGPDHYSFTDIFSTREVNMLRPFGQNKYLGISTDDEFEDTSRVPEDPLPIPVPLPIQSLETVVSYKEEGLPDEMTKRSCSPSRKHLLMNPHPTCPPHHPSDPFAPPLPAGPGIRPEDYLLYHGRWIHKQTVCCLVVNKDFILKSLNRLERVRAGYTK</sequence>
<dbReference type="InParanoid" id="A0A0D0AI14"/>
<reference evidence="1 2" key="1">
    <citation type="submission" date="2014-04" db="EMBL/GenBank/DDBJ databases">
        <authorList>
            <consortium name="DOE Joint Genome Institute"/>
            <person name="Kuo A."/>
            <person name="Ruytinx J."/>
            <person name="Rineau F."/>
            <person name="Colpaert J."/>
            <person name="Kohler A."/>
            <person name="Nagy L.G."/>
            <person name="Floudas D."/>
            <person name="Copeland A."/>
            <person name="Barry K.W."/>
            <person name="Cichocki N."/>
            <person name="Veneault-Fourrey C."/>
            <person name="LaButti K."/>
            <person name="Lindquist E.A."/>
            <person name="Lipzen A."/>
            <person name="Lundell T."/>
            <person name="Morin E."/>
            <person name="Murat C."/>
            <person name="Sun H."/>
            <person name="Tunlid A."/>
            <person name="Henrissat B."/>
            <person name="Grigoriev I.V."/>
            <person name="Hibbett D.S."/>
            <person name="Martin F."/>
            <person name="Nordberg H.P."/>
            <person name="Cantor M.N."/>
            <person name="Hua S.X."/>
        </authorList>
    </citation>
    <scope>NUCLEOTIDE SEQUENCE [LARGE SCALE GENOMIC DNA]</scope>
    <source>
        <strain evidence="1 2">UH-Slu-Lm8-n1</strain>
    </source>
</reference>
<evidence type="ECO:0000313" key="1">
    <source>
        <dbReference type="EMBL" id="KIK33902.1"/>
    </source>
</evidence>
<reference evidence="2" key="2">
    <citation type="submission" date="2015-01" db="EMBL/GenBank/DDBJ databases">
        <title>Evolutionary Origins and Diversification of the Mycorrhizal Mutualists.</title>
        <authorList>
            <consortium name="DOE Joint Genome Institute"/>
            <consortium name="Mycorrhizal Genomics Consortium"/>
            <person name="Kohler A."/>
            <person name="Kuo A."/>
            <person name="Nagy L.G."/>
            <person name="Floudas D."/>
            <person name="Copeland A."/>
            <person name="Barry K.W."/>
            <person name="Cichocki N."/>
            <person name="Veneault-Fourrey C."/>
            <person name="LaButti K."/>
            <person name="Lindquist E.A."/>
            <person name="Lipzen A."/>
            <person name="Lundell T."/>
            <person name="Morin E."/>
            <person name="Murat C."/>
            <person name="Riley R."/>
            <person name="Ohm R."/>
            <person name="Sun H."/>
            <person name="Tunlid A."/>
            <person name="Henrissat B."/>
            <person name="Grigoriev I.V."/>
            <person name="Hibbett D.S."/>
            <person name="Martin F."/>
        </authorList>
    </citation>
    <scope>NUCLEOTIDE SEQUENCE [LARGE SCALE GENOMIC DNA]</scope>
    <source>
        <strain evidence="2">UH-Slu-Lm8-n1</strain>
    </source>
</reference>
<evidence type="ECO:0000313" key="2">
    <source>
        <dbReference type="Proteomes" id="UP000054485"/>
    </source>
</evidence>
<gene>
    <name evidence="1" type="ORF">CY34DRAFT_98849</name>
</gene>
<dbReference type="Proteomes" id="UP000054485">
    <property type="component" value="Unassembled WGS sequence"/>
</dbReference>
<dbReference type="EMBL" id="KN835846">
    <property type="protein sequence ID" value="KIK33902.1"/>
    <property type="molecule type" value="Genomic_DNA"/>
</dbReference>
<proteinExistence type="predicted"/>
<feature type="non-terminal residue" evidence="1">
    <location>
        <position position="1"/>
    </location>
</feature>
<dbReference type="HOGENOM" id="CLU_1140349_0_0_1"/>
<organism evidence="1 2">
    <name type="scientific">Suillus luteus UH-Slu-Lm8-n1</name>
    <dbReference type="NCBI Taxonomy" id="930992"/>
    <lineage>
        <taxon>Eukaryota</taxon>
        <taxon>Fungi</taxon>
        <taxon>Dikarya</taxon>
        <taxon>Basidiomycota</taxon>
        <taxon>Agaricomycotina</taxon>
        <taxon>Agaricomycetes</taxon>
        <taxon>Agaricomycetidae</taxon>
        <taxon>Boletales</taxon>
        <taxon>Suillineae</taxon>
        <taxon>Suillaceae</taxon>
        <taxon>Suillus</taxon>
    </lineage>
</organism>
<protein>
    <submittedName>
        <fullName evidence="1">Uncharacterized protein</fullName>
    </submittedName>
</protein>
<dbReference type="AlphaFoldDB" id="A0A0D0AI14"/>
<accession>A0A0D0AI14</accession>
<dbReference type="OrthoDB" id="2691851at2759"/>